<dbReference type="OrthoDB" id="9804858at2"/>
<dbReference type="CDD" id="cd07944">
    <property type="entry name" value="DRE_TIM_HOA_like"/>
    <property type="match status" value="1"/>
</dbReference>
<evidence type="ECO:0000313" key="3">
    <source>
        <dbReference type="EMBL" id="MTT31367.1"/>
    </source>
</evidence>
<dbReference type="Proteomes" id="UP000440978">
    <property type="component" value="Unassembled WGS sequence"/>
</dbReference>
<dbReference type="GO" id="GO:0003852">
    <property type="term" value="F:2-isopropylmalate synthase activity"/>
    <property type="evidence" value="ECO:0007669"/>
    <property type="project" value="TreeGrafter"/>
</dbReference>
<dbReference type="InterPro" id="IPR000891">
    <property type="entry name" value="PYR_CT"/>
</dbReference>
<feature type="domain" description="Pyruvate carboxyltransferase" evidence="2">
    <location>
        <begin position="7"/>
        <end position="259"/>
    </location>
</feature>
<dbReference type="GO" id="GO:0009098">
    <property type="term" value="P:L-leucine biosynthetic process"/>
    <property type="evidence" value="ECO:0007669"/>
    <property type="project" value="TreeGrafter"/>
</dbReference>
<gene>
    <name evidence="3" type="ORF">GMB86_04955</name>
</gene>
<organism evidence="3 4">
    <name type="scientific">Terrilactibacillus tamarindi</name>
    <dbReference type="NCBI Taxonomy" id="2599694"/>
    <lineage>
        <taxon>Bacteria</taxon>
        <taxon>Bacillati</taxon>
        <taxon>Bacillota</taxon>
        <taxon>Bacilli</taxon>
        <taxon>Bacillales</taxon>
        <taxon>Bacillaceae</taxon>
        <taxon>Terrilactibacillus</taxon>
    </lineage>
</organism>
<dbReference type="AlphaFoldDB" id="A0A6N8CQC4"/>
<dbReference type="Gene3D" id="3.20.20.70">
    <property type="entry name" value="Aldolase class I"/>
    <property type="match status" value="1"/>
</dbReference>
<dbReference type="PANTHER" id="PTHR10277:SF9">
    <property type="entry name" value="2-ISOPROPYLMALATE SYNTHASE 1, CHLOROPLASTIC-RELATED"/>
    <property type="match status" value="1"/>
</dbReference>
<dbReference type="EMBL" id="WNHB01000006">
    <property type="protein sequence ID" value="MTT31367.1"/>
    <property type="molecule type" value="Genomic_DNA"/>
</dbReference>
<name>A0A6N8CQC4_9BACI</name>
<dbReference type="Pfam" id="PF00682">
    <property type="entry name" value="HMGL-like"/>
    <property type="match status" value="1"/>
</dbReference>
<keyword evidence="1" id="KW-0464">Manganese</keyword>
<dbReference type="SUPFAM" id="SSF51569">
    <property type="entry name" value="Aldolase"/>
    <property type="match status" value="1"/>
</dbReference>
<dbReference type="InterPro" id="IPR013785">
    <property type="entry name" value="Aldolase_TIM"/>
</dbReference>
<dbReference type="InterPro" id="IPR050073">
    <property type="entry name" value="2-IPM_HCS-like"/>
</dbReference>
<accession>A0A6N8CQC4</accession>
<protein>
    <submittedName>
        <fullName evidence="3">Nucleoid-structuring protein H-NS</fullName>
    </submittedName>
</protein>
<proteinExistence type="predicted"/>
<dbReference type="PANTHER" id="PTHR10277">
    <property type="entry name" value="HOMOCITRATE SYNTHASE-RELATED"/>
    <property type="match status" value="1"/>
</dbReference>
<dbReference type="PROSITE" id="PS50991">
    <property type="entry name" value="PYR_CT"/>
    <property type="match status" value="1"/>
</dbReference>
<evidence type="ECO:0000259" key="2">
    <source>
        <dbReference type="PROSITE" id="PS50991"/>
    </source>
</evidence>
<evidence type="ECO:0000313" key="4">
    <source>
        <dbReference type="Proteomes" id="UP000440978"/>
    </source>
</evidence>
<dbReference type="RefSeq" id="WP_155217420.1">
    <property type="nucleotide sequence ID" value="NZ_WNHB01000006.1"/>
</dbReference>
<comment type="caution">
    <text evidence="3">The sequence shown here is derived from an EMBL/GenBank/DDBJ whole genome shotgun (WGS) entry which is preliminary data.</text>
</comment>
<sequence length="317" mass="36009">MLNTQKTQVLDCTIRDGGLVNNWDFSIDFVRDLYHYLNTAGVDVMEIGYKNSPKLVSTEGVGPWRFLDDHFLKEVIPNKQQTKLSAIVDIGRVDENDMLPCTESHLDMIRIACYLKDIDKAIKLNNTFKALGYETSVNIMAVSNAMEHDLSEALVKLNESSVDIAYIVDSYGSLYPRDIAYLVDKFSLQCPNKKLGIHAHNNLQLAYANTLTAIEKGIQYLDCSVYGMGRAAGNCPTELILGYLKDPQYEVKPVYEGIEKLMIPLRKKVEWGYIIPYTITGQLNEHPRSAMALRHSENKDRYKDFYDQLTTVETTLD</sequence>
<evidence type="ECO:0000256" key="1">
    <source>
        <dbReference type="ARBA" id="ARBA00023211"/>
    </source>
</evidence>
<keyword evidence="4" id="KW-1185">Reference proteome</keyword>
<reference evidence="3 4" key="1">
    <citation type="submission" date="2019-11" db="EMBL/GenBank/DDBJ databases">
        <title>Terrilactibacillus tamarindus sp. nov. BCM23-1 isolated from bark of Tamarindus indica.</title>
        <authorList>
            <person name="Kingkaew E."/>
            <person name="Tanasupawat S."/>
        </authorList>
    </citation>
    <scope>NUCLEOTIDE SEQUENCE [LARGE SCALE GENOMIC DNA]</scope>
    <source>
        <strain evidence="3 4">BCM23-1</strain>
    </source>
</reference>